<evidence type="ECO:0000313" key="1">
    <source>
        <dbReference type="EMBL" id="RYR47981.1"/>
    </source>
</evidence>
<comment type="caution">
    <text evidence="1">The sequence shown here is derived from an EMBL/GenBank/DDBJ whole genome shotgun (WGS) entry which is preliminary data.</text>
</comment>
<dbReference type="AlphaFoldDB" id="A0A445CAY1"/>
<evidence type="ECO:0000313" key="2">
    <source>
        <dbReference type="Proteomes" id="UP000289738"/>
    </source>
</evidence>
<proteinExistence type="predicted"/>
<gene>
    <name evidence="1" type="ORF">Ahy_A07g033967</name>
</gene>
<organism evidence="1 2">
    <name type="scientific">Arachis hypogaea</name>
    <name type="common">Peanut</name>
    <dbReference type="NCBI Taxonomy" id="3818"/>
    <lineage>
        <taxon>Eukaryota</taxon>
        <taxon>Viridiplantae</taxon>
        <taxon>Streptophyta</taxon>
        <taxon>Embryophyta</taxon>
        <taxon>Tracheophyta</taxon>
        <taxon>Spermatophyta</taxon>
        <taxon>Magnoliopsida</taxon>
        <taxon>eudicotyledons</taxon>
        <taxon>Gunneridae</taxon>
        <taxon>Pentapetalae</taxon>
        <taxon>rosids</taxon>
        <taxon>fabids</taxon>
        <taxon>Fabales</taxon>
        <taxon>Fabaceae</taxon>
        <taxon>Papilionoideae</taxon>
        <taxon>50 kb inversion clade</taxon>
        <taxon>dalbergioids sensu lato</taxon>
        <taxon>Dalbergieae</taxon>
        <taxon>Pterocarpus clade</taxon>
        <taxon>Arachis</taxon>
    </lineage>
</organism>
<dbReference type="EMBL" id="SDMP01000007">
    <property type="protein sequence ID" value="RYR47981.1"/>
    <property type="molecule type" value="Genomic_DNA"/>
</dbReference>
<reference evidence="1 2" key="1">
    <citation type="submission" date="2019-01" db="EMBL/GenBank/DDBJ databases">
        <title>Sequencing of cultivated peanut Arachis hypogaea provides insights into genome evolution and oil improvement.</title>
        <authorList>
            <person name="Chen X."/>
        </authorList>
    </citation>
    <scope>NUCLEOTIDE SEQUENCE [LARGE SCALE GENOMIC DNA]</scope>
    <source>
        <strain evidence="2">cv. Fuhuasheng</strain>
        <tissue evidence="1">Leaves</tissue>
    </source>
</reference>
<protein>
    <submittedName>
        <fullName evidence="1">Uncharacterized protein</fullName>
    </submittedName>
</protein>
<accession>A0A445CAY1</accession>
<name>A0A445CAY1_ARAHY</name>
<sequence length="85" mass="9943">MGGQSVILDMLLLKNQCFGIWIIKSLQNLALIIEQSRFPSYRQIPRDTDGLVEIFCTIRYYITTISMLQLWSLQLHRFHGIKVNT</sequence>
<keyword evidence="2" id="KW-1185">Reference proteome</keyword>
<dbReference type="Proteomes" id="UP000289738">
    <property type="component" value="Chromosome A07"/>
</dbReference>